<feature type="signal peptide" evidence="1">
    <location>
        <begin position="1"/>
        <end position="50"/>
    </location>
</feature>
<dbReference type="InterPro" id="IPR050583">
    <property type="entry name" value="Mycobacterial_A85_antigen"/>
</dbReference>
<dbReference type="SUPFAM" id="SSF53474">
    <property type="entry name" value="alpha/beta-Hydrolases"/>
    <property type="match status" value="1"/>
</dbReference>
<dbReference type="EMBL" id="RCTY01000001">
    <property type="protein sequence ID" value="ROU09300.1"/>
    <property type="molecule type" value="Genomic_DNA"/>
</dbReference>
<dbReference type="Proteomes" id="UP000275910">
    <property type="component" value="Unassembled WGS sequence"/>
</dbReference>
<gene>
    <name evidence="2" type="ORF">D9T17_00250</name>
</gene>
<proteinExistence type="predicted"/>
<evidence type="ECO:0000313" key="3">
    <source>
        <dbReference type="Proteomes" id="UP000275910"/>
    </source>
</evidence>
<evidence type="ECO:0000313" key="2">
    <source>
        <dbReference type="EMBL" id="ROU09300.1"/>
    </source>
</evidence>
<dbReference type="PANTHER" id="PTHR48098:SF6">
    <property type="entry name" value="FERRI-BACILLIBACTIN ESTERASE BESA"/>
    <property type="match status" value="1"/>
</dbReference>
<dbReference type="AlphaFoldDB" id="A0A3N2RPB2"/>
<keyword evidence="2" id="KW-0378">Hydrolase</keyword>
<feature type="chain" id="PRO_5018169218" evidence="1">
    <location>
        <begin position="51"/>
        <end position="316"/>
    </location>
</feature>
<dbReference type="Pfam" id="PF00756">
    <property type="entry name" value="Esterase"/>
    <property type="match status" value="1"/>
</dbReference>
<keyword evidence="1" id="KW-0732">Signal</keyword>
<evidence type="ECO:0000256" key="1">
    <source>
        <dbReference type="SAM" id="SignalP"/>
    </source>
</evidence>
<name>A0A3N2RPB2_LYSEN</name>
<accession>A0A3N2RPB2</accession>
<reference evidence="2 3" key="1">
    <citation type="submission" date="2018-10" db="EMBL/GenBank/DDBJ databases">
        <title>The genome of Lysobacter enzymogenes OH11.</title>
        <authorList>
            <person name="Liu F."/>
            <person name="Zhao Y."/>
            <person name="Qian G."/>
            <person name="Chen Y."/>
            <person name="Xu H."/>
        </authorList>
    </citation>
    <scope>NUCLEOTIDE SEQUENCE [LARGE SCALE GENOMIC DNA]</scope>
    <source>
        <strain evidence="2 3">OH11</strain>
    </source>
</reference>
<protein>
    <submittedName>
        <fullName evidence="2">Alpha/beta hydrolase</fullName>
    </submittedName>
</protein>
<organism evidence="2 3">
    <name type="scientific">Lysobacter enzymogenes</name>
    <dbReference type="NCBI Taxonomy" id="69"/>
    <lineage>
        <taxon>Bacteria</taxon>
        <taxon>Pseudomonadati</taxon>
        <taxon>Pseudomonadota</taxon>
        <taxon>Gammaproteobacteria</taxon>
        <taxon>Lysobacterales</taxon>
        <taxon>Lysobacteraceae</taxon>
        <taxon>Lysobacter</taxon>
    </lineage>
</organism>
<dbReference type="PANTHER" id="PTHR48098">
    <property type="entry name" value="ENTEROCHELIN ESTERASE-RELATED"/>
    <property type="match status" value="1"/>
</dbReference>
<sequence length="316" mass="34994">MPRVLLRSRRRAARWFARRSRTLNIHRRGARATLLSLAVACAVAVAPACAQAPAPVAPAAPAAAKLYESFTLDSKILGETRRINVYAPPGYAARGRDRHPVLYMPDGGLQEDFPHVADAVDRAIADGAIAPMFVVGIENTQRKRDMTGPTEVAEELKLAPTLGGSAQFRAFIRDELIPRVERRLRTDARRGIVGESLAGLFVAETFLREPRLFDVYIAISPSLWWNRDALLAQAPALLRENAKALPRRTLRLYSADEDNIAPQTLRLADLLRAQAPAGLTWDYWPRPDLTHGTIYRAVEDESIRAAFAAPARVPRK</sequence>
<comment type="caution">
    <text evidence="2">The sequence shown here is derived from an EMBL/GenBank/DDBJ whole genome shotgun (WGS) entry which is preliminary data.</text>
</comment>
<dbReference type="Gene3D" id="3.40.50.1820">
    <property type="entry name" value="alpha/beta hydrolase"/>
    <property type="match status" value="1"/>
</dbReference>
<dbReference type="InterPro" id="IPR029058">
    <property type="entry name" value="AB_hydrolase_fold"/>
</dbReference>
<dbReference type="InterPro" id="IPR000801">
    <property type="entry name" value="Esterase-like"/>
</dbReference>
<dbReference type="GO" id="GO:0016787">
    <property type="term" value="F:hydrolase activity"/>
    <property type="evidence" value="ECO:0007669"/>
    <property type="project" value="UniProtKB-KW"/>
</dbReference>